<dbReference type="GO" id="GO:0098554">
    <property type="term" value="C:cytoplasmic side of endoplasmic reticulum membrane"/>
    <property type="evidence" value="ECO:0007669"/>
    <property type="project" value="TreeGrafter"/>
</dbReference>
<feature type="transmembrane region" description="Helical" evidence="9">
    <location>
        <begin position="6"/>
        <end position="28"/>
    </location>
</feature>
<feature type="transmembrane region" description="Helical" evidence="9">
    <location>
        <begin position="315"/>
        <end position="341"/>
    </location>
</feature>
<protein>
    <submittedName>
        <fullName evidence="10">Minor histocompatibility antigen H13</fullName>
    </submittedName>
</protein>
<dbReference type="GO" id="GO:0033619">
    <property type="term" value="P:membrane protein proteolysis"/>
    <property type="evidence" value="ECO:0007669"/>
    <property type="project" value="TreeGrafter"/>
</dbReference>
<dbReference type="AlphaFoldDB" id="A0A1D1YG62"/>
<feature type="transmembrane region" description="Helical" evidence="9">
    <location>
        <begin position="135"/>
        <end position="159"/>
    </location>
</feature>
<feature type="transmembrane region" description="Helical" evidence="9">
    <location>
        <begin position="244"/>
        <end position="265"/>
    </location>
</feature>
<dbReference type="GO" id="GO:0042500">
    <property type="term" value="F:aspartic endopeptidase activity, intramembrane cleaving"/>
    <property type="evidence" value="ECO:0007669"/>
    <property type="project" value="InterPro"/>
</dbReference>
<name>A0A1D1YG62_9ARAE</name>
<keyword evidence="4" id="KW-0378">Hydrolase</keyword>
<evidence type="ECO:0000256" key="2">
    <source>
        <dbReference type="ARBA" id="ARBA00006859"/>
    </source>
</evidence>
<feature type="compositionally biased region" description="Basic residues" evidence="8">
    <location>
        <begin position="451"/>
        <end position="462"/>
    </location>
</feature>
<comment type="subcellular location">
    <subcellularLocation>
        <location evidence="1">Endoplasmic reticulum membrane</location>
        <topology evidence="1">Multi-pass membrane protein</topology>
    </subcellularLocation>
</comment>
<feature type="transmembrane region" description="Helical" evidence="9">
    <location>
        <begin position="196"/>
        <end position="218"/>
    </location>
</feature>
<evidence type="ECO:0000313" key="10">
    <source>
        <dbReference type="EMBL" id="JAT53625.1"/>
    </source>
</evidence>
<feature type="transmembrane region" description="Helical" evidence="9">
    <location>
        <begin position="93"/>
        <end position="114"/>
    </location>
</feature>
<dbReference type="PANTHER" id="PTHR12174">
    <property type="entry name" value="SIGNAL PEPTIDE PEPTIDASE"/>
    <property type="match status" value="1"/>
</dbReference>
<organism evidence="10">
    <name type="scientific">Anthurium amnicola</name>
    <dbReference type="NCBI Taxonomy" id="1678845"/>
    <lineage>
        <taxon>Eukaryota</taxon>
        <taxon>Viridiplantae</taxon>
        <taxon>Streptophyta</taxon>
        <taxon>Embryophyta</taxon>
        <taxon>Tracheophyta</taxon>
        <taxon>Spermatophyta</taxon>
        <taxon>Magnoliopsida</taxon>
        <taxon>Liliopsida</taxon>
        <taxon>Araceae</taxon>
        <taxon>Pothoideae</taxon>
        <taxon>Potheae</taxon>
        <taxon>Anthurium</taxon>
    </lineage>
</organism>
<keyword evidence="6 9" id="KW-1133">Transmembrane helix</keyword>
<dbReference type="SMART" id="SM00730">
    <property type="entry name" value="PSN"/>
    <property type="match status" value="1"/>
</dbReference>
<sequence length="462" mass="50963">MELNLLIAYTALCIMAVLPIYYGSFAAVKWPKKRKTRPPSAAHESDSSSEEESVTESLSTEDAYMFPLIGSGVLFGLYLVFQLFNKEYVNYLVTAYFGFLGVAATTTVGIYIVKKAGGVKLDPYKIVITKKAKEIYRFSFSTVQLGVAVGSVFLTIYYVLTKNWIASNILGLSFAFNGIQMLSLDSFKTGMTLLSGLFLYDIFWVFGTEVMVTVAKSFDAPVKVLWPKYLFGLGSDATAEATQFTMLGLGDIVIPGIFVALCLRLDHTLYLKENPNAHRHSKYPTLYFKSCLASYIVGLITTIVVMHTFKAAQPALLYLSPACILSVLVTGLVNGQLNAVFEYSSKENEKKKDEYTRSDNAKKSKDSDKKKKKKKTPKPSPVVKTESSSEGGEEDAKDDGKKKKKKTPNPSPVAKTESSSEEDAKLKPSDNGDGPGAVTGEEDYVEVTSTRNRKSKRSHKKK</sequence>
<keyword evidence="5" id="KW-0256">Endoplasmic reticulum</keyword>
<evidence type="ECO:0000256" key="6">
    <source>
        <dbReference type="ARBA" id="ARBA00022989"/>
    </source>
</evidence>
<evidence type="ECO:0000256" key="3">
    <source>
        <dbReference type="ARBA" id="ARBA00022692"/>
    </source>
</evidence>
<evidence type="ECO:0000256" key="1">
    <source>
        <dbReference type="ARBA" id="ARBA00004477"/>
    </source>
</evidence>
<dbReference type="GO" id="GO:0098553">
    <property type="term" value="C:lumenal side of endoplasmic reticulum membrane"/>
    <property type="evidence" value="ECO:0007669"/>
    <property type="project" value="TreeGrafter"/>
</dbReference>
<dbReference type="EMBL" id="GDJX01014311">
    <property type="protein sequence ID" value="JAT53625.1"/>
    <property type="molecule type" value="Transcribed_RNA"/>
</dbReference>
<dbReference type="PANTHER" id="PTHR12174:SF23">
    <property type="entry name" value="MINOR HISTOCOMPATIBILITY ANTIGEN H13"/>
    <property type="match status" value="1"/>
</dbReference>
<keyword evidence="3 9" id="KW-0812">Transmembrane</keyword>
<feature type="transmembrane region" description="Helical" evidence="9">
    <location>
        <begin position="286"/>
        <end position="309"/>
    </location>
</feature>
<evidence type="ECO:0000256" key="5">
    <source>
        <dbReference type="ARBA" id="ARBA00022824"/>
    </source>
</evidence>
<accession>A0A1D1YG62</accession>
<feature type="compositionally biased region" description="Low complexity" evidence="8">
    <location>
        <begin position="381"/>
        <end position="390"/>
    </location>
</feature>
<dbReference type="InterPro" id="IPR007369">
    <property type="entry name" value="Peptidase_A22B_SPP"/>
</dbReference>
<reference evidence="10" key="1">
    <citation type="submission" date="2015-07" db="EMBL/GenBank/DDBJ databases">
        <title>Transcriptome Assembly of Anthurium amnicola.</title>
        <authorList>
            <person name="Suzuki J."/>
        </authorList>
    </citation>
    <scope>NUCLEOTIDE SEQUENCE</scope>
</reference>
<gene>
    <name evidence="10" type="primary">HM13_3</name>
    <name evidence="10" type="ORF">g.2719</name>
</gene>
<proteinExistence type="inferred from homology"/>
<comment type="similarity">
    <text evidence="2">Belongs to the peptidase A22B family.</text>
</comment>
<evidence type="ECO:0000256" key="9">
    <source>
        <dbReference type="SAM" id="Phobius"/>
    </source>
</evidence>
<feature type="transmembrane region" description="Helical" evidence="9">
    <location>
        <begin position="165"/>
        <end position="184"/>
    </location>
</feature>
<dbReference type="InterPro" id="IPR006639">
    <property type="entry name" value="Preselin/SPP"/>
</dbReference>
<feature type="transmembrane region" description="Helical" evidence="9">
    <location>
        <begin position="63"/>
        <end position="81"/>
    </location>
</feature>
<feature type="region of interest" description="Disordered" evidence="8">
    <location>
        <begin position="348"/>
        <end position="462"/>
    </location>
</feature>
<dbReference type="GO" id="GO:0006465">
    <property type="term" value="P:signal peptide processing"/>
    <property type="evidence" value="ECO:0007669"/>
    <property type="project" value="TreeGrafter"/>
</dbReference>
<evidence type="ECO:0000256" key="7">
    <source>
        <dbReference type="ARBA" id="ARBA00023136"/>
    </source>
</evidence>
<evidence type="ECO:0000256" key="8">
    <source>
        <dbReference type="SAM" id="MobiDB-lite"/>
    </source>
</evidence>
<feature type="compositionally biased region" description="Basic and acidic residues" evidence="8">
    <location>
        <begin position="348"/>
        <end position="369"/>
    </location>
</feature>
<keyword evidence="7 9" id="KW-0472">Membrane</keyword>
<dbReference type="Pfam" id="PF04258">
    <property type="entry name" value="Peptidase_A22B"/>
    <property type="match status" value="1"/>
</dbReference>
<evidence type="ECO:0000256" key="4">
    <source>
        <dbReference type="ARBA" id="ARBA00022801"/>
    </source>
</evidence>